<evidence type="ECO:0000313" key="2">
    <source>
        <dbReference type="Proteomes" id="UP001174909"/>
    </source>
</evidence>
<keyword evidence="2" id="KW-1185">Reference proteome</keyword>
<gene>
    <name evidence="1" type="ORF">GBAR_LOCUS26392</name>
</gene>
<evidence type="ECO:0000313" key="1">
    <source>
        <dbReference type="EMBL" id="CAI8047691.1"/>
    </source>
</evidence>
<name>A0AA35TIS3_GEOBA</name>
<sequence length="145" mass="16263">MADFITDRGFSNTPIYVTDLERCQPADRLSPNGGFRRWHTIPYQAEGFSGVMLKAGPETRAQEVHYPLSVTGWHAISIGIHPTSEEGLPQTLVKLSGDNTYSVLTWDTGGHHLRRKQLQEIFWKVADLNGQAVDFCQLARRIDPG</sequence>
<accession>A0AA35TIS3</accession>
<protein>
    <submittedName>
        <fullName evidence="1">Uncharacterized protein</fullName>
    </submittedName>
</protein>
<proteinExistence type="predicted"/>
<dbReference type="AlphaFoldDB" id="A0AA35TIS3"/>
<dbReference type="EMBL" id="CASHTH010003672">
    <property type="protein sequence ID" value="CAI8047691.1"/>
    <property type="molecule type" value="Genomic_DNA"/>
</dbReference>
<dbReference type="Proteomes" id="UP001174909">
    <property type="component" value="Unassembled WGS sequence"/>
</dbReference>
<reference evidence="1" key="1">
    <citation type="submission" date="2023-03" db="EMBL/GenBank/DDBJ databases">
        <authorList>
            <person name="Steffen K."/>
            <person name="Cardenas P."/>
        </authorList>
    </citation>
    <scope>NUCLEOTIDE SEQUENCE</scope>
</reference>
<comment type="caution">
    <text evidence="1">The sequence shown here is derived from an EMBL/GenBank/DDBJ whole genome shotgun (WGS) entry which is preliminary data.</text>
</comment>
<organism evidence="1 2">
    <name type="scientific">Geodia barretti</name>
    <name type="common">Barrett's horny sponge</name>
    <dbReference type="NCBI Taxonomy" id="519541"/>
    <lineage>
        <taxon>Eukaryota</taxon>
        <taxon>Metazoa</taxon>
        <taxon>Porifera</taxon>
        <taxon>Demospongiae</taxon>
        <taxon>Heteroscleromorpha</taxon>
        <taxon>Tetractinellida</taxon>
        <taxon>Astrophorina</taxon>
        <taxon>Geodiidae</taxon>
        <taxon>Geodia</taxon>
    </lineage>
</organism>